<protein>
    <recommendedName>
        <fullName evidence="6">SHOCT domain-containing protein</fullName>
    </recommendedName>
</protein>
<name>A0A6L4WNU8_9BACT</name>
<evidence type="ECO:0000313" key="4">
    <source>
        <dbReference type="Proteomes" id="UP000461010"/>
    </source>
</evidence>
<dbReference type="RefSeq" id="WP_152189000.1">
    <property type="nucleotide sequence ID" value="NZ_WFKI01000050.1"/>
</dbReference>
<dbReference type="EMBL" id="WFKK01000061">
    <property type="protein sequence ID" value="KAB7885274.1"/>
    <property type="molecule type" value="Genomic_DNA"/>
</dbReference>
<dbReference type="Proteomes" id="UP000472839">
    <property type="component" value="Unassembled WGS sequence"/>
</dbReference>
<evidence type="ECO:0000313" key="2">
    <source>
        <dbReference type="EMBL" id="KAB7885274.1"/>
    </source>
</evidence>
<dbReference type="Proteomes" id="UP000461010">
    <property type="component" value="Unassembled WGS sequence"/>
</dbReference>
<keyword evidence="4" id="KW-1185">Reference proteome</keyword>
<evidence type="ECO:0000313" key="3">
    <source>
        <dbReference type="EMBL" id="KAB7891970.1"/>
    </source>
</evidence>
<gene>
    <name evidence="3" type="ORF">GBG18_05120</name>
    <name evidence="2" type="ORF">GBG19_14385</name>
</gene>
<evidence type="ECO:0008006" key="6">
    <source>
        <dbReference type="Google" id="ProtNLM"/>
    </source>
</evidence>
<accession>A0A6L4WNU8</accession>
<keyword evidence="1" id="KW-1133">Transmembrane helix</keyword>
<dbReference type="AlphaFoldDB" id="A0A6L4WNU8"/>
<dbReference type="EMBL" id="WFKJ01000010">
    <property type="protein sequence ID" value="KAB7891970.1"/>
    <property type="molecule type" value="Genomic_DNA"/>
</dbReference>
<keyword evidence="1" id="KW-0812">Transmembrane</keyword>
<proteinExistence type="predicted"/>
<organism evidence="2 5">
    <name type="scientific">Poseidonibacter ostreae</name>
    <dbReference type="NCBI Taxonomy" id="2654171"/>
    <lineage>
        <taxon>Bacteria</taxon>
        <taxon>Pseudomonadati</taxon>
        <taxon>Campylobacterota</taxon>
        <taxon>Epsilonproteobacteria</taxon>
        <taxon>Campylobacterales</taxon>
        <taxon>Arcobacteraceae</taxon>
        <taxon>Poseidonibacter</taxon>
    </lineage>
</organism>
<evidence type="ECO:0000313" key="5">
    <source>
        <dbReference type="Proteomes" id="UP000472839"/>
    </source>
</evidence>
<sequence length="66" mass="7890">MLDYMNLEGLSHFEIMFILFTLVVVLFTIIYFKDEKKNVSNEEILKERLSRGEISIEEYKALKDEL</sequence>
<keyword evidence="1" id="KW-0472">Membrane</keyword>
<reference evidence="4 5" key="1">
    <citation type="submission" date="2019-10" db="EMBL/GenBank/DDBJ databases">
        <title>Poseidonibacter ostreae sp. nov., isolated from the gut of the Ostrea denselamellosa.</title>
        <authorList>
            <person name="Choi A."/>
        </authorList>
    </citation>
    <scope>NUCLEOTIDE SEQUENCE [LARGE SCALE GENOMIC DNA]</scope>
    <source>
        <strain evidence="2 5">SJOD-M-33</strain>
        <strain evidence="3 4">SJOD-M-5</strain>
    </source>
</reference>
<feature type="transmembrane region" description="Helical" evidence="1">
    <location>
        <begin position="12"/>
        <end position="32"/>
    </location>
</feature>
<comment type="caution">
    <text evidence="2">The sequence shown here is derived from an EMBL/GenBank/DDBJ whole genome shotgun (WGS) entry which is preliminary data.</text>
</comment>
<evidence type="ECO:0000256" key="1">
    <source>
        <dbReference type="SAM" id="Phobius"/>
    </source>
</evidence>